<name>A0A0N5ATP2_9BILA</name>
<feature type="transmembrane region" description="Helical" evidence="1">
    <location>
        <begin position="46"/>
        <end position="69"/>
    </location>
</feature>
<keyword evidence="2" id="KW-1185">Reference proteome</keyword>
<sequence>IDSRVDDLINIITDQTNRSKRESSIEYRSCNHNHSFFLPTGIFSEVFIPLAIAMIPVGLLALLLCVFCCGPKESRGKKLHLLRRKIAERTPESGEIDGIELVCKDGIVMRNDSKKTRFSTAIYFIESRRVSIDIIDDTGLPVSMQPNAKDTINENEFRSIQDTGIIQQQTSTDQKLNNG</sequence>
<dbReference type="AlphaFoldDB" id="A0A0N5ATP2"/>
<evidence type="ECO:0000313" key="3">
    <source>
        <dbReference type="WBParaSite" id="SMUV_0000820501-mRNA-1"/>
    </source>
</evidence>
<keyword evidence="1" id="KW-0812">Transmembrane</keyword>
<keyword evidence="1" id="KW-0472">Membrane</keyword>
<evidence type="ECO:0000313" key="2">
    <source>
        <dbReference type="Proteomes" id="UP000046393"/>
    </source>
</evidence>
<accession>A0A0N5ATP2</accession>
<reference evidence="3" key="1">
    <citation type="submission" date="2017-02" db="UniProtKB">
        <authorList>
            <consortium name="WormBaseParasite"/>
        </authorList>
    </citation>
    <scope>IDENTIFICATION</scope>
</reference>
<organism evidence="2 3">
    <name type="scientific">Syphacia muris</name>
    <dbReference type="NCBI Taxonomy" id="451379"/>
    <lineage>
        <taxon>Eukaryota</taxon>
        <taxon>Metazoa</taxon>
        <taxon>Ecdysozoa</taxon>
        <taxon>Nematoda</taxon>
        <taxon>Chromadorea</taxon>
        <taxon>Rhabditida</taxon>
        <taxon>Spirurina</taxon>
        <taxon>Oxyuridomorpha</taxon>
        <taxon>Oxyuroidea</taxon>
        <taxon>Oxyuridae</taxon>
        <taxon>Syphacia</taxon>
    </lineage>
</organism>
<dbReference type="Proteomes" id="UP000046393">
    <property type="component" value="Unplaced"/>
</dbReference>
<evidence type="ECO:0000256" key="1">
    <source>
        <dbReference type="SAM" id="Phobius"/>
    </source>
</evidence>
<dbReference type="WBParaSite" id="SMUV_0000820501-mRNA-1">
    <property type="protein sequence ID" value="SMUV_0000820501-mRNA-1"/>
    <property type="gene ID" value="SMUV_0000820501"/>
</dbReference>
<protein>
    <submittedName>
        <fullName evidence="3">Cadherin domain-containing protein</fullName>
    </submittedName>
</protein>
<proteinExistence type="predicted"/>
<keyword evidence="1" id="KW-1133">Transmembrane helix</keyword>